<gene>
    <name evidence="1" type="ORF">BOTNAR_2004g00010</name>
</gene>
<sequence length="66" mass="7246">MTISFFILSVESVRLSTEKCGRKSIDLSAFRINSSWNANLIRACSNASSLGGNPESLRIVIIRIVC</sequence>
<dbReference type="Proteomes" id="UP000297452">
    <property type="component" value="Unassembled WGS sequence"/>
</dbReference>
<organism evidence="1 2">
    <name type="scientific">Botryotinia narcissicola</name>
    <dbReference type="NCBI Taxonomy" id="278944"/>
    <lineage>
        <taxon>Eukaryota</taxon>
        <taxon>Fungi</taxon>
        <taxon>Dikarya</taxon>
        <taxon>Ascomycota</taxon>
        <taxon>Pezizomycotina</taxon>
        <taxon>Leotiomycetes</taxon>
        <taxon>Helotiales</taxon>
        <taxon>Sclerotiniaceae</taxon>
        <taxon>Botryotinia</taxon>
    </lineage>
</organism>
<proteinExistence type="predicted"/>
<keyword evidence="2" id="KW-1185">Reference proteome</keyword>
<dbReference type="AlphaFoldDB" id="A0A4Z1H654"/>
<accession>A0A4Z1H654</accession>
<comment type="caution">
    <text evidence="1">The sequence shown here is derived from an EMBL/GenBank/DDBJ whole genome shotgun (WGS) entry which is preliminary data.</text>
</comment>
<dbReference type="EMBL" id="PQXJ01001997">
    <property type="protein sequence ID" value="TGO43571.1"/>
    <property type="molecule type" value="Genomic_DNA"/>
</dbReference>
<reference evidence="1 2" key="1">
    <citation type="submission" date="2017-12" db="EMBL/GenBank/DDBJ databases">
        <title>Comparative genomics of Botrytis spp.</title>
        <authorList>
            <person name="Valero-Jimenez C.A."/>
            <person name="Tapia P."/>
            <person name="Veloso J."/>
            <person name="Silva-Moreno E."/>
            <person name="Staats M."/>
            <person name="Valdes J.H."/>
            <person name="Van Kan J.A.L."/>
        </authorList>
    </citation>
    <scope>NUCLEOTIDE SEQUENCE [LARGE SCALE GENOMIC DNA]</scope>
    <source>
        <strain evidence="1 2">MUCL2120</strain>
    </source>
</reference>
<name>A0A4Z1H654_9HELO</name>
<protein>
    <submittedName>
        <fullName evidence="1">Uncharacterized protein</fullName>
    </submittedName>
</protein>
<evidence type="ECO:0000313" key="1">
    <source>
        <dbReference type="EMBL" id="TGO43571.1"/>
    </source>
</evidence>
<evidence type="ECO:0000313" key="2">
    <source>
        <dbReference type="Proteomes" id="UP000297452"/>
    </source>
</evidence>